<comment type="caution">
    <text evidence="6">The sequence shown here is derived from an EMBL/GenBank/DDBJ whole genome shotgun (WGS) entry which is preliminary data.</text>
</comment>
<dbReference type="InterPro" id="IPR022796">
    <property type="entry name" value="Chloroa_b-bind"/>
</dbReference>
<gene>
    <name evidence="5" type="ORF">SCF082_LOCUS28453</name>
    <name evidence="6" type="ORF">SCF082_LOCUS28454</name>
</gene>
<evidence type="ECO:0000313" key="5">
    <source>
        <dbReference type="EMBL" id="CAK9051927.1"/>
    </source>
</evidence>
<evidence type="ECO:0000313" key="6">
    <source>
        <dbReference type="EMBL" id="CAK9051928.1"/>
    </source>
</evidence>
<dbReference type="SUPFAM" id="SSF103511">
    <property type="entry name" value="Chlorophyll a-b binding protein"/>
    <property type="match status" value="1"/>
</dbReference>
<evidence type="ECO:0000256" key="4">
    <source>
        <dbReference type="SAM" id="MobiDB-lite"/>
    </source>
</evidence>
<sequence length="205" mass="21058">MAPRNSMLAAAGLAAGGYVASQAFVPSAFGPMANNEAVQNLRGASATQATPSEGFGSALPLMGLAGVQLKKRTGVAGKGSGSYFFDPSTQIGAMAPLGYFDPAGLCKKGDEATFRQLRAAELKHGRVAMMAAVGAVAQHYVKFPGFESVPSGLAASITGPGSYGFVALFALAGILELGAWTEGDNKEPGNFGDPLGFSQYNQEWR</sequence>
<dbReference type="EMBL" id="CAXAMM010022410">
    <property type="protein sequence ID" value="CAK9051928.1"/>
    <property type="molecule type" value="Genomic_DNA"/>
</dbReference>
<evidence type="ECO:0000256" key="1">
    <source>
        <dbReference type="ARBA" id="ARBA00004229"/>
    </source>
</evidence>
<evidence type="ECO:0000256" key="3">
    <source>
        <dbReference type="ARBA" id="ARBA00022640"/>
    </source>
</evidence>
<feature type="non-terminal residue" evidence="6">
    <location>
        <position position="205"/>
    </location>
</feature>
<keyword evidence="3" id="KW-0934">Plastid</keyword>
<evidence type="ECO:0000313" key="7">
    <source>
        <dbReference type="Proteomes" id="UP001642464"/>
    </source>
</evidence>
<accession>A0ABP0MKD5</accession>
<dbReference type="Gene3D" id="1.10.3460.10">
    <property type="entry name" value="Chlorophyll a/b binding protein domain"/>
    <property type="match status" value="1"/>
</dbReference>
<evidence type="ECO:0000256" key="2">
    <source>
        <dbReference type="ARBA" id="ARBA00022528"/>
    </source>
</evidence>
<dbReference type="EMBL" id="CAXAMM010022409">
    <property type="protein sequence ID" value="CAK9051927.1"/>
    <property type="molecule type" value="Genomic_DNA"/>
</dbReference>
<comment type="subcellular location">
    <subcellularLocation>
        <location evidence="1">Plastid</location>
        <location evidence="1">Chloroplast</location>
    </subcellularLocation>
</comment>
<feature type="region of interest" description="Disordered" evidence="4">
    <location>
        <begin position="186"/>
        <end position="205"/>
    </location>
</feature>
<dbReference type="Pfam" id="PF00504">
    <property type="entry name" value="Chloroa_b-bind"/>
    <property type="match status" value="1"/>
</dbReference>
<keyword evidence="7" id="KW-1185">Reference proteome</keyword>
<protein>
    <submittedName>
        <fullName evidence="6">Chloroplastic</fullName>
    </submittedName>
</protein>
<reference evidence="6 7" key="1">
    <citation type="submission" date="2024-02" db="EMBL/GenBank/DDBJ databases">
        <authorList>
            <person name="Chen Y."/>
            <person name="Shah S."/>
            <person name="Dougan E. K."/>
            <person name="Thang M."/>
            <person name="Chan C."/>
        </authorList>
    </citation>
    <scope>NUCLEOTIDE SEQUENCE [LARGE SCALE GENOMIC DNA]</scope>
</reference>
<dbReference type="Proteomes" id="UP001642464">
    <property type="component" value="Unassembled WGS sequence"/>
</dbReference>
<proteinExistence type="predicted"/>
<keyword evidence="2" id="KW-0150">Chloroplast</keyword>
<name>A0ABP0MKD5_9DINO</name>
<organism evidence="6 7">
    <name type="scientific">Durusdinium trenchii</name>
    <dbReference type="NCBI Taxonomy" id="1381693"/>
    <lineage>
        <taxon>Eukaryota</taxon>
        <taxon>Sar</taxon>
        <taxon>Alveolata</taxon>
        <taxon>Dinophyceae</taxon>
        <taxon>Suessiales</taxon>
        <taxon>Symbiodiniaceae</taxon>
        <taxon>Durusdinium</taxon>
    </lineage>
</organism>